<reference evidence="4" key="1">
    <citation type="submission" date="2017-03" db="EMBL/GenBank/DDBJ databases">
        <authorList>
            <person name="Monnet C."/>
        </authorList>
    </citation>
    <scope>NUCLEOTIDE SEQUENCE [LARGE SCALE GENOMIC DNA]</scope>
    <source>
        <strain evidence="4">Mu101</strain>
    </source>
</reference>
<feature type="transmembrane region" description="Helical" evidence="2">
    <location>
        <begin position="330"/>
        <end position="351"/>
    </location>
</feature>
<proteinExistence type="predicted"/>
<evidence type="ECO:0000256" key="1">
    <source>
        <dbReference type="SAM" id="MobiDB-lite"/>
    </source>
</evidence>
<feature type="region of interest" description="Disordered" evidence="1">
    <location>
        <begin position="400"/>
        <end position="441"/>
    </location>
</feature>
<feature type="transmembrane region" description="Helical" evidence="2">
    <location>
        <begin position="29"/>
        <end position="47"/>
    </location>
</feature>
<feature type="transmembrane region" description="Helical" evidence="2">
    <location>
        <begin position="228"/>
        <end position="249"/>
    </location>
</feature>
<evidence type="ECO:0000313" key="3">
    <source>
        <dbReference type="EMBL" id="SMX84709.1"/>
    </source>
</evidence>
<evidence type="ECO:0000256" key="2">
    <source>
        <dbReference type="SAM" id="Phobius"/>
    </source>
</evidence>
<keyword evidence="2" id="KW-1133">Transmembrane helix</keyword>
<dbReference type="EMBL" id="FXZA01000012">
    <property type="protein sequence ID" value="SMX84709.1"/>
    <property type="molecule type" value="Genomic_DNA"/>
</dbReference>
<dbReference type="Pfam" id="PF19877">
    <property type="entry name" value="DUF6350"/>
    <property type="match status" value="1"/>
</dbReference>
<feature type="transmembrane region" description="Helical" evidence="2">
    <location>
        <begin position="119"/>
        <end position="145"/>
    </location>
</feature>
<dbReference type="AlphaFoldDB" id="A0A2H1JB77"/>
<feature type="transmembrane region" description="Helical" evidence="2">
    <location>
        <begin position="371"/>
        <end position="389"/>
    </location>
</feature>
<gene>
    <name evidence="3" type="ORF">BLIN101_02125</name>
</gene>
<sequence length="441" mass="45681">MVLMHTSPHPQPYRRTILAVLMEVAKIDLIVVPAGFVIATVFWIIGLGSQLPYSAIPEWAFALWATVSGLSVSTLGFDFSLAPSLVTVGLWFLVAAGAKRVVGGTAADSPTESEDDLGGWWALMGTALGTYVVAYAGPLLVLAILVGQAAVTPFGFLRLVLFLLTAVAWALIRVRGIGDIPGLSPIADETFSVAVRLVRRLLWAAAALGVIVLLVGIAIRWIDVADTLQVYSSPVAAGIGLIVVQALFAPSIVYSAVSWTAGTGVGIGGAGTSSAFTSTSAPVPDVHVLQLLSGDYPAWTAAAPGLLVLLGLLCVILGRDRARDIAEQSWIGLGIAIGILFVIVEVLALFARGAMGPLGLSGFGPSALTSAPAITGWIGAGMAAGLLLIRLSGLHTVDSDFADDDEDGDDEDAFDEADGSEAFGEDEPEPVDGVVNDDEPR</sequence>
<dbReference type="InterPro" id="IPR045931">
    <property type="entry name" value="DUF6350"/>
</dbReference>
<accession>A0A2H1JB77</accession>
<protein>
    <submittedName>
        <fullName evidence="3">Uncharacterized protein</fullName>
    </submittedName>
</protein>
<feature type="transmembrane region" description="Helical" evidence="2">
    <location>
        <begin position="59"/>
        <end position="75"/>
    </location>
</feature>
<evidence type="ECO:0000313" key="4">
    <source>
        <dbReference type="Proteomes" id="UP000234498"/>
    </source>
</evidence>
<feature type="transmembrane region" description="Helical" evidence="2">
    <location>
        <begin position="201"/>
        <end position="222"/>
    </location>
</feature>
<feature type="transmembrane region" description="Helical" evidence="2">
    <location>
        <begin position="296"/>
        <end position="318"/>
    </location>
</feature>
<organism evidence="3 4">
    <name type="scientific">Brevibacterium linens</name>
    <dbReference type="NCBI Taxonomy" id="1703"/>
    <lineage>
        <taxon>Bacteria</taxon>
        <taxon>Bacillati</taxon>
        <taxon>Actinomycetota</taxon>
        <taxon>Actinomycetes</taxon>
        <taxon>Micrococcales</taxon>
        <taxon>Brevibacteriaceae</taxon>
        <taxon>Brevibacterium</taxon>
    </lineage>
</organism>
<keyword evidence="2" id="KW-0812">Transmembrane</keyword>
<keyword evidence="2" id="KW-0472">Membrane</keyword>
<feature type="transmembrane region" description="Helical" evidence="2">
    <location>
        <begin position="151"/>
        <end position="172"/>
    </location>
</feature>
<name>A0A2H1JB77_BRELN</name>
<dbReference type="Proteomes" id="UP000234498">
    <property type="component" value="Unassembled WGS sequence"/>
</dbReference>